<dbReference type="Proteomes" id="UP001304071">
    <property type="component" value="Chromosome 2"/>
</dbReference>
<evidence type="ECO:0000313" key="2">
    <source>
        <dbReference type="Proteomes" id="UP001304071"/>
    </source>
</evidence>
<protein>
    <recommendedName>
        <fullName evidence="3">Prophage protein</fullName>
    </recommendedName>
</protein>
<organism evidence="1 2">
    <name type="scientific">Vibrio porteresiae DSM 19223</name>
    <dbReference type="NCBI Taxonomy" id="1123496"/>
    <lineage>
        <taxon>Bacteria</taxon>
        <taxon>Pseudomonadati</taxon>
        <taxon>Pseudomonadota</taxon>
        <taxon>Gammaproteobacteria</taxon>
        <taxon>Vibrionales</taxon>
        <taxon>Vibrionaceae</taxon>
        <taxon>Vibrio</taxon>
    </lineage>
</organism>
<name>A0ABZ0QIG9_9VIBR</name>
<dbReference type="RefSeq" id="WP_261897581.1">
    <property type="nucleotide sequence ID" value="NZ_AP024896.1"/>
</dbReference>
<gene>
    <name evidence="1" type="ORF">R8Z52_21995</name>
</gene>
<dbReference type="EMBL" id="CP138204">
    <property type="protein sequence ID" value="WPC75600.1"/>
    <property type="molecule type" value="Genomic_DNA"/>
</dbReference>
<sequence>MELKYFEEKINRIKSEIKLSNEDILRNCYERALDQTYDVAGVVLLLNQAYDHLPKLKAASACHLADQANEILFESQEDQGDCGTKLHNKSKNQWIIIRKMFYQMNIDTIEYAEKILPKVLCDCIFQPHISHLNIDTVNEKLGVLLDMHASSPSRKFAEENLKIDNWNRVSDEKTRQVLFNIEFYIYAINLWISAAKHTIEMIEGLENDVVKFK</sequence>
<reference evidence="1 2" key="1">
    <citation type="submission" date="2023-11" db="EMBL/GenBank/DDBJ databases">
        <title>Plant-associative lifestyle of Vibrio porteresiae and its evolutionary dynamics.</title>
        <authorList>
            <person name="Rameshkumar N."/>
            <person name="Kirti K."/>
        </authorList>
    </citation>
    <scope>NUCLEOTIDE SEQUENCE [LARGE SCALE GENOMIC DNA]</scope>
    <source>
        <strain evidence="1 2">MSSRF30</strain>
    </source>
</reference>
<keyword evidence="2" id="KW-1185">Reference proteome</keyword>
<accession>A0ABZ0QIG9</accession>
<evidence type="ECO:0008006" key="3">
    <source>
        <dbReference type="Google" id="ProtNLM"/>
    </source>
</evidence>
<evidence type="ECO:0000313" key="1">
    <source>
        <dbReference type="EMBL" id="WPC75600.1"/>
    </source>
</evidence>
<proteinExistence type="predicted"/>